<dbReference type="PROSITE" id="PS00109">
    <property type="entry name" value="PROTEIN_KINASE_TYR"/>
    <property type="match status" value="1"/>
</dbReference>
<organism evidence="15 16">
    <name type="scientific">Polyplosphaeria fusca</name>
    <dbReference type="NCBI Taxonomy" id="682080"/>
    <lineage>
        <taxon>Eukaryota</taxon>
        <taxon>Fungi</taxon>
        <taxon>Dikarya</taxon>
        <taxon>Ascomycota</taxon>
        <taxon>Pezizomycotina</taxon>
        <taxon>Dothideomycetes</taxon>
        <taxon>Pleosporomycetidae</taxon>
        <taxon>Pleosporales</taxon>
        <taxon>Tetraplosphaeriaceae</taxon>
        <taxon>Polyplosphaeria</taxon>
    </lineage>
</organism>
<dbReference type="Pfam" id="PF00069">
    <property type="entry name" value="Pkinase"/>
    <property type="match status" value="1"/>
</dbReference>
<proteinExistence type="predicted"/>
<keyword evidence="8" id="KW-0067">ATP-binding</keyword>
<evidence type="ECO:0000256" key="4">
    <source>
        <dbReference type="ARBA" id="ARBA00013948"/>
    </source>
</evidence>
<dbReference type="OrthoDB" id="5986190at2759"/>
<dbReference type="GO" id="GO:0004674">
    <property type="term" value="F:protein serine/threonine kinase activity"/>
    <property type="evidence" value="ECO:0007669"/>
    <property type="project" value="UniProtKB-KW"/>
</dbReference>
<evidence type="ECO:0000259" key="14">
    <source>
        <dbReference type="PROSITE" id="PS50011"/>
    </source>
</evidence>
<comment type="function">
    <text evidence="1">Component of the EKC/KEOPS complex that is required for the formation of a threonylcarbamoyl group on adenosine at position 37 (t(6)A37) in tRNAs that read codons beginning with adenine. The complex is probably involved in the transfer of the threonylcarbamoyl moiety of threonylcarbamoyl-AMP (TC-AMP) to the N6 group of A37. BUD32 has ATPase activity in the context of the EKC/KEOPS complex and likely plays a supporting role to the catalytic subunit KAE1. The EKC/KEOPS complex also promotes both telomere uncapping and telomere elongation. The complex is required for efficient recruitment of transcriptional coactivators.</text>
</comment>
<feature type="region of interest" description="Disordered" evidence="13">
    <location>
        <begin position="671"/>
        <end position="727"/>
    </location>
</feature>
<reference evidence="15" key="1">
    <citation type="journal article" date="2020" name="Stud. Mycol.">
        <title>101 Dothideomycetes genomes: a test case for predicting lifestyles and emergence of pathogens.</title>
        <authorList>
            <person name="Haridas S."/>
            <person name="Albert R."/>
            <person name="Binder M."/>
            <person name="Bloem J."/>
            <person name="Labutti K."/>
            <person name="Salamov A."/>
            <person name="Andreopoulos B."/>
            <person name="Baker S."/>
            <person name="Barry K."/>
            <person name="Bills G."/>
            <person name="Bluhm B."/>
            <person name="Cannon C."/>
            <person name="Castanera R."/>
            <person name="Culley D."/>
            <person name="Daum C."/>
            <person name="Ezra D."/>
            <person name="Gonzalez J."/>
            <person name="Henrissat B."/>
            <person name="Kuo A."/>
            <person name="Liang C."/>
            <person name="Lipzen A."/>
            <person name="Lutzoni F."/>
            <person name="Magnuson J."/>
            <person name="Mondo S."/>
            <person name="Nolan M."/>
            <person name="Ohm R."/>
            <person name="Pangilinan J."/>
            <person name="Park H.-J."/>
            <person name="Ramirez L."/>
            <person name="Alfaro M."/>
            <person name="Sun H."/>
            <person name="Tritt A."/>
            <person name="Yoshinaga Y."/>
            <person name="Zwiers L.-H."/>
            <person name="Turgeon B."/>
            <person name="Goodwin S."/>
            <person name="Spatafora J."/>
            <person name="Crous P."/>
            <person name="Grigoriev I."/>
        </authorList>
    </citation>
    <scope>NUCLEOTIDE SEQUENCE</scope>
    <source>
        <strain evidence="15">CBS 125425</strain>
    </source>
</reference>
<dbReference type="SUPFAM" id="SSF56112">
    <property type="entry name" value="Protein kinase-like (PK-like)"/>
    <property type="match status" value="1"/>
</dbReference>
<keyword evidence="16" id="KW-1185">Reference proteome</keyword>
<dbReference type="InterPro" id="IPR008266">
    <property type="entry name" value="Tyr_kinase_AS"/>
</dbReference>
<evidence type="ECO:0000256" key="6">
    <source>
        <dbReference type="ARBA" id="ARBA00022527"/>
    </source>
</evidence>
<dbReference type="EC" id="2.7.11.1" evidence="3"/>
<keyword evidence="15" id="KW-0418">Kinase</keyword>
<comment type="caution">
    <text evidence="15">The sequence shown here is derived from an EMBL/GenBank/DDBJ whole genome shotgun (WGS) entry which is preliminary data.</text>
</comment>
<evidence type="ECO:0000256" key="11">
    <source>
        <dbReference type="ARBA" id="ARBA00047899"/>
    </source>
</evidence>
<evidence type="ECO:0000256" key="12">
    <source>
        <dbReference type="ARBA" id="ARBA00048679"/>
    </source>
</evidence>
<keyword evidence="6" id="KW-0723">Serine/threonine-protein kinase</keyword>
<feature type="region of interest" description="Disordered" evidence="13">
    <location>
        <begin position="1"/>
        <end position="127"/>
    </location>
</feature>
<evidence type="ECO:0000313" key="16">
    <source>
        <dbReference type="Proteomes" id="UP000799444"/>
    </source>
</evidence>
<evidence type="ECO:0000256" key="8">
    <source>
        <dbReference type="ARBA" id="ARBA00022840"/>
    </source>
</evidence>
<evidence type="ECO:0000313" key="15">
    <source>
        <dbReference type="EMBL" id="KAF2738922.1"/>
    </source>
</evidence>
<keyword evidence="15" id="KW-0808">Transferase</keyword>
<evidence type="ECO:0000256" key="9">
    <source>
        <dbReference type="ARBA" id="ARBA00030980"/>
    </source>
</evidence>
<evidence type="ECO:0000256" key="7">
    <source>
        <dbReference type="ARBA" id="ARBA00022741"/>
    </source>
</evidence>
<dbReference type="AlphaFoldDB" id="A0A9P4R912"/>
<evidence type="ECO:0000256" key="5">
    <source>
        <dbReference type="ARBA" id="ARBA00019973"/>
    </source>
</evidence>
<comment type="subunit">
    <text evidence="2">Component of the EKC/KEOPS complex composed of at least BUD32, CGI121, GON7, KAE1 and PCC1; the whole complex dimerizes.</text>
</comment>
<keyword evidence="7" id="KW-0547">Nucleotide-binding</keyword>
<dbReference type="EMBL" id="ML996106">
    <property type="protein sequence ID" value="KAF2738922.1"/>
    <property type="molecule type" value="Genomic_DNA"/>
</dbReference>
<name>A0A9P4R912_9PLEO</name>
<dbReference type="GO" id="GO:0005524">
    <property type="term" value="F:ATP binding"/>
    <property type="evidence" value="ECO:0007669"/>
    <property type="project" value="UniProtKB-KW"/>
</dbReference>
<comment type="catalytic activity">
    <reaction evidence="11">
        <text>L-threonyl-[protein] + ATP = O-phospho-L-threonyl-[protein] + ADP + H(+)</text>
        <dbReference type="Rhea" id="RHEA:46608"/>
        <dbReference type="Rhea" id="RHEA-COMP:11060"/>
        <dbReference type="Rhea" id="RHEA-COMP:11605"/>
        <dbReference type="ChEBI" id="CHEBI:15378"/>
        <dbReference type="ChEBI" id="CHEBI:30013"/>
        <dbReference type="ChEBI" id="CHEBI:30616"/>
        <dbReference type="ChEBI" id="CHEBI:61977"/>
        <dbReference type="ChEBI" id="CHEBI:456216"/>
        <dbReference type="EC" id="2.7.11.1"/>
    </reaction>
</comment>
<accession>A0A9P4R912</accession>
<evidence type="ECO:0000256" key="13">
    <source>
        <dbReference type="SAM" id="MobiDB-lite"/>
    </source>
</evidence>
<dbReference type="PANTHER" id="PTHR24055">
    <property type="entry name" value="MITOGEN-ACTIVATED PROTEIN KINASE"/>
    <property type="match status" value="1"/>
</dbReference>
<comment type="catalytic activity">
    <reaction evidence="12">
        <text>L-seryl-[protein] + ATP = O-phospho-L-seryl-[protein] + ADP + H(+)</text>
        <dbReference type="Rhea" id="RHEA:17989"/>
        <dbReference type="Rhea" id="RHEA-COMP:9863"/>
        <dbReference type="Rhea" id="RHEA-COMP:11604"/>
        <dbReference type="ChEBI" id="CHEBI:15378"/>
        <dbReference type="ChEBI" id="CHEBI:29999"/>
        <dbReference type="ChEBI" id="CHEBI:30616"/>
        <dbReference type="ChEBI" id="CHEBI:83421"/>
        <dbReference type="ChEBI" id="CHEBI:456216"/>
        <dbReference type="EC" id="2.7.11.1"/>
    </reaction>
</comment>
<dbReference type="Proteomes" id="UP000799444">
    <property type="component" value="Unassembled WGS sequence"/>
</dbReference>
<dbReference type="InterPro" id="IPR050117">
    <property type="entry name" value="MAPK"/>
</dbReference>
<gene>
    <name evidence="15" type="ORF">EJ04DRAFT_549466</name>
</gene>
<feature type="domain" description="Protein kinase" evidence="14">
    <location>
        <begin position="292"/>
        <end position="658"/>
    </location>
</feature>
<dbReference type="InterPro" id="IPR000719">
    <property type="entry name" value="Prot_kinase_dom"/>
</dbReference>
<protein>
    <recommendedName>
        <fullName evidence="5">EKC/KEOPS complex subunit BUD32</fullName>
        <ecNumber evidence="3">2.7.11.1</ecNumber>
    </recommendedName>
    <alternativeName>
        <fullName evidence="9 10">Atypical Serine/threonine protein kinase BUD32</fullName>
    </alternativeName>
    <alternativeName>
        <fullName evidence="4">EKC/KEOPS complex subunit bud32</fullName>
    </alternativeName>
</protein>
<sequence>MGALLSICLGRDRKSKVQLAKTKSDDRSTSDGVQEIHQRPGATENQSLSTSRRRPELATTPIGAGTTGFAGHMDPANNAQEPEHEHSRERHPVASRTRLPDAGLDKELRVETGPQHPKPGSDDDQIVERRPFAPHVTSKSLEQLEGDIQSAIWTIVKSPNGTAAQIVLPEDLTDFWAHPERVRFILGQSWYKLLPKGHEHPMRDFHKSFSILLLVNFREWHRFHEVFIAEPDRSDKKIPFELETLQQDDFLGIHHGQAFYEKQWVFCPYVFKAQQEPHKLRGMDLELRFPYVKTTKPIGEGSSGTVCKQIVAKHHLVIKESSNIQDRAVAVKIVPASSVAPMEFENLKSLRRCLVRHKNIMVNIATIIREHAEGHVYHILYDLADFDLEEFLTTDWRKNRCKRQGMAPPGRNNSHEVWPGELLKQSRNLADALDFLHNRLWDEDKVSLVHNDLRPQNILVYYLDSPNQADKYPVGMWKIADFGLAKIKDQRGESPDLGSRGFSSSHLSPHHARSNSAEQSLTHRRLSLTSAKRPAGRYTPPEVKDFLDQLNARMGDVWGFGCVLAEVVAYAAVGYQEVDAMRKACESAKEDRFFDAESKQLKETFIAWLKDLPGKQHQKERRVQWLRPCTDLITDILKPKAEERLSPRQIRDRLHDVLEKHLKPNKDLWLEPLDTSSVSGPGSESGYSASPKEMDSADAFDEFLGNDGDHRGWTNGTVPVISHSTHE</sequence>
<dbReference type="Gene3D" id="1.10.510.10">
    <property type="entry name" value="Transferase(Phosphotransferase) domain 1"/>
    <property type="match status" value="1"/>
</dbReference>
<evidence type="ECO:0000256" key="10">
    <source>
        <dbReference type="ARBA" id="ARBA00033194"/>
    </source>
</evidence>
<feature type="compositionally biased region" description="Basic and acidic residues" evidence="13">
    <location>
        <begin position="81"/>
        <end position="92"/>
    </location>
</feature>
<feature type="compositionally biased region" description="Basic and acidic residues" evidence="13">
    <location>
        <begin position="22"/>
        <end position="38"/>
    </location>
</feature>
<evidence type="ECO:0000256" key="2">
    <source>
        <dbReference type="ARBA" id="ARBA00011534"/>
    </source>
</evidence>
<evidence type="ECO:0000256" key="1">
    <source>
        <dbReference type="ARBA" id="ARBA00003747"/>
    </source>
</evidence>
<dbReference type="InterPro" id="IPR011009">
    <property type="entry name" value="Kinase-like_dom_sf"/>
</dbReference>
<feature type="region of interest" description="Disordered" evidence="13">
    <location>
        <begin position="491"/>
        <end position="522"/>
    </location>
</feature>
<evidence type="ECO:0000256" key="3">
    <source>
        <dbReference type="ARBA" id="ARBA00012513"/>
    </source>
</evidence>
<dbReference type="PROSITE" id="PS50011">
    <property type="entry name" value="PROTEIN_KINASE_DOM"/>
    <property type="match status" value="1"/>
</dbReference>
<feature type="compositionally biased region" description="Polar residues" evidence="13">
    <location>
        <begin position="674"/>
        <end position="688"/>
    </location>
</feature>